<evidence type="ECO:0000256" key="3">
    <source>
        <dbReference type="ARBA" id="ARBA00022448"/>
    </source>
</evidence>
<dbReference type="EMBL" id="FNTH01000001">
    <property type="protein sequence ID" value="SEC05670.1"/>
    <property type="molecule type" value="Genomic_DNA"/>
</dbReference>
<keyword evidence="9" id="KW-0479">Metal-binding</keyword>
<name>A0A1H4PE19_9BRAD</name>
<evidence type="ECO:0000313" key="12">
    <source>
        <dbReference type="Proteomes" id="UP000198992"/>
    </source>
</evidence>
<dbReference type="GO" id="GO:0005886">
    <property type="term" value="C:plasma membrane"/>
    <property type="evidence" value="ECO:0007669"/>
    <property type="project" value="UniProtKB-SubCell"/>
</dbReference>
<comment type="function">
    <text evidence="9">Acts as a magnesium transporter.</text>
</comment>
<sequence>MQDTSETITHDTLAAGQNGDLAHVRAPEIVDALNAREPADAAKLLQSLPAEKAIEVLDLPGLDNTCEILAELPKDTAVSLLSGVSDDRAADIFKELVEPLRTTLLNGLNPDTRNVISGLLAYPERSAGSIMTTEFVSVPSNWTIAEVLHHIRMVERTRETVYSIFVIDPVKKTLIQAVPLRRLISADPHANVLTAAPARKPLMISPEADRMEAARLISRYDLLAVAVVDGPGHILGIVTVDDVIDAIVEESTEDAQKFGGMEAIDEPYLRIGFLEMIKKRGGWLCALFLSEMLTATAMQSYQSELEKAIVLTLFIPLIMSSGGNSGSQATSLLIRSLALHEVRLRDWWRVAMREVPTGIVLGAILGLIGIVRITLWQTLGLFDYGPHWMLVAITVGAALVGIVTFGSLSGSMLPFILKRIGFDPASASAPFVATLVDVTGLVIYFGVAAVILHGTLL</sequence>
<dbReference type="Gene3D" id="1.25.60.10">
    <property type="entry name" value="MgtE N-terminal domain-like"/>
    <property type="match status" value="1"/>
</dbReference>
<keyword evidence="8" id="KW-0129">CBS domain</keyword>
<keyword evidence="3 9" id="KW-0813">Transport</keyword>
<dbReference type="PANTHER" id="PTHR43773:SF1">
    <property type="entry name" value="MAGNESIUM TRANSPORTER MGTE"/>
    <property type="match status" value="1"/>
</dbReference>
<evidence type="ECO:0000256" key="9">
    <source>
        <dbReference type="RuleBase" id="RU362011"/>
    </source>
</evidence>
<comment type="caution">
    <text evidence="9">Lacks conserved residue(s) required for the propagation of feature annotation.</text>
</comment>
<feature type="domain" description="CBS" evidence="10">
    <location>
        <begin position="197"/>
        <end position="253"/>
    </location>
</feature>
<comment type="subcellular location">
    <subcellularLocation>
        <location evidence="9">Cell membrane</location>
        <topology evidence="9">Multi-pass membrane protein</topology>
    </subcellularLocation>
    <subcellularLocation>
        <location evidence="1">Membrane</location>
        <topology evidence="1">Multi-pass membrane protein</topology>
    </subcellularLocation>
</comment>
<organism evidence="11 12">
    <name type="scientific">Bradyrhizobium erythrophlei</name>
    <dbReference type="NCBI Taxonomy" id="1437360"/>
    <lineage>
        <taxon>Bacteria</taxon>
        <taxon>Pseudomonadati</taxon>
        <taxon>Pseudomonadota</taxon>
        <taxon>Alphaproteobacteria</taxon>
        <taxon>Hyphomicrobiales</taxon>
        <taxon>Nitrobacteraceae</taxon>
        <taxon>Bradyrhizobium</taxon>
    </lineage>
</organism>
<dbReference type="InterPro" id="IPR000644">
    <property type="entry name" value="CBS_dom"/>
</dbReference>
<evidence type="ECO:0000259" key="10">
    <source>
        <dbReference type="PROSITE" id="PS51371"/>
    </source>
</evidence>
<dbReference type="PROSITE" id="PS51371">
    <property type="entry name" value="CBS"/>
    <property type="match status" value="1"/>
</dbReference>
<reference evidence="11 12" key="1">
    <citation type="submission" date="2016-10" db="EMBL/GenBank/DDBJ databases">
        <authorList>
            <person name="de Groot N.N."/>
        </authorList>
    </citation>
    <scope>NUCLEOTIDE SEQUENCE [LARGE SCALE GENOMIC DNA]</scope>
    <source>
        <strain evidence="11 12">MT12</strain>
    </source>
</reference>
<keyword evidence="5 9" id="KW-0460">Magnesium</keyword>
<dbReference type="GO" id="GO:0015095">
    <property type="term" value="F:magnesium ion transmembrane transporter activity"/>
    <property type="evidence" value="ECO:0007669"/>
    <property type="project" value="UniProtKB-UniRule"/>
</dbReference>
<evidence type="ECO:0000256" key="7">
    <source>
        <dbReference type="ARBA" id="ARBA00023136"/>
    </source>
</evidence>
<evidence type="ECO:0000256" key="2">
    <source>
        <dbReference type="ARBA" id="ARBA00009749"/>
    </source>
</evidence>
<keyword evidence="9" id="KW-1003">Cell membrane</keyword>
<feature type="transmembrane region" description="Helical" evidence="9">
    <location>
        <begin position="429"/>
        <end position="452"/>
    </location>
</feature>
<dbReference type="SUPFAM" id="SSF54631">
    <property type="entry name" value="CBS-domain pair"/>
    <property type="match status" value="1"/>
</dbReference>
<comment type="subunit">
    <text evidence="9">Homodimer.</text>
</comment>
<feature type="transmembrane region" description="Helical" evidence="9">
    <location>
        <begin position="355"/>
        <end position="376"/>
    </location>
</feature>
<dbReference type="SUPFAM" id="SSF158791">
    <property type="entry name" value="MgtE N-terminal domain-like"/>
    <property type="match status" value="1"/>
</dbReference>
<dbReference type="Pfam" id="PF01769">
    <property type="entry name" value="MgtE"/>
    <property type="match status" value="1"/>
</dbReference>
<dbReference type="RefSeq" id="WP_092114484.1">
    <property type="nucleotide sequence ID" value="NZ_FNTH01000001.1"/>
</dbReference>
<evidence type="ECO:0000256" key="4">
    <source>
        <dbReference type="ARBA" id="ARBA00022692"/>
    </source>
</evidence>
<dbReference type="InterPro" id="IPR006667">
    <property type="entry name" value="SLC41_membr_dom"/>
</dbReference>
<dbReference type="NCBIfam" id="TIGR00400">
    <property type="entry name" value="mgtE"/>
    <property type="match status" value="1"/>
</dbReference>
<dbReference type="SUPFAM" id="SSF161093">
    <property type="entry name" value="MgtE membrane domain-like"/>
    <property type="match status" value="1"/>
</dbReference>
<gene>
    <name evidence="11" type="ORF">SAMN05444164_0908</name>
</gene>
<dbReference type="InterPro" id="IPR046342">
    <property type="entry name" value="CBS_dom_sf"/>
</dbReference>
<evidence type="ECO:0000313" key="11">
    <source>
        <dbReference type="EMBL" id="SEC05670.1"/>
    </source>
</evidence>
<evidence type="ECO:0000256" key="6">
    <source>
        <dbReference type="ARBA" id="ARBA00022989"/>
    </source>
</evidence>
<proteinExistence type="inferred from homology"/>
<dbReference type="SMART" id="SM00116">
    <property type="entry name" value="CBS"/>
    <property type="match status" value="1"/>
</dbReference>
<keyword evidence="6 9" id="KW-1133">Transmembrane helix</keyword>
<dbReference type="Pfam" id="PF03448">
    <property type="entry name" value="MgtE_N"/>
    <property type="match status" value="1"/>
</dbReference>
<dbReference type="InterPro" id="IPR006669">
    <property type="entry name" value="MgtE_transporter"/>
</dbReference>
<dbReference type="InterPro" id="IPR036739">
    <property type="entry name" value="SLC41_membr_dom_sf"/>
</dbReference>
<accession>A0A1H4PE19</accession>
<dbReference type="Gene3D" id="3.10.580.10">
    <property type="entry name" value="CBS-domain"/>
    <property type="match status" value="1"/>
</dbReference>
<dbReference type="PANTHER" id="PTHR43773">
    <property type="entry name" value="MAGNESIUM TRANSPORTER MGTE"/>
    <property type="match status" value="1"/>
</dbReference>
<protein>
    <recommendedName>
        <fullName evidence="9">Magnesium transporter MgtE</fullName>
    </recommendedName>
</protein>
<dbReference type="Gene3D" id="1.10.357.20">
    <property type="entry name" value="SLC41 divalent cation transporters, integral membrane domain"/>
    <property type="match status" value="1"/>
</dbReference>
<evidence type="ECO:0000256" key="1">
    <source>
        <dbReference type="ARBA" id="ARBA00004141"/>
    </source>
</evidence>
<dbReference type="OrthoDB" id="9790355at2"/>
<evidence type="ECO:0000256" key="5">
    <source>
        <dbReference type="ARBA" id="ARBA00022842"/>
    </source>
</evidence>
<keyword evidence="4 9" id="KW-0812">Transmembrane</keyword>
<dbReference type="InterPro" id="IPR006668">
    <property type="entry name" value="Mg_transptr_MgtE_intracell_dom"/>
</dbReference>
<feature type="transmembrane region" description="Helical" evidence="9">
    <location>
        <begin position="388"/>
        <end position="417"/>
    </location>
</feature>
<dbReference type="Pfam" id="PF00571">
    <property type="entry name" value="CBS"/>
    <property type="match status" value="2"/>
</dbReference>
<keyword evidence="7 9" id="KW-0472">Membrane</keyword>
<evidence type="ECO:0000256" key="8">
    <source>
        <dbReference type="PROSITE-ProRule" id="PRU00703"/>
    </source>
</evidence>
<dbReference type="AlphaFoldDB" id="A0A1H4PE19"/>
<dbReference type="SMART" id="SM00924">
    <property type="entry name" value="MgtE_N"/>
    <property type="match status" value="1"/>
</dbReference>
<comment type="similarity">
    <text evidence="2 9">Belongs to the SLC41A transporter family.</text>
</comment>
<dbReference type="InterPro" id="IPR038076">
    <property type="entry name" value="MgtE_N_sf"/>
</dbReference>
<dbReference type="CDD" id="cd04606">
    <property type="entry name" value="CBS_pair_Mg_transporter"/>
    <property type="match status" value="1"/>
</dbReference>
<dbReference type="Proteomes" id="UP000198992">
    <property type="component" value="Unassembled WGS sequence"/>
</dbReference>
<dbReference type="GO" id="GO:0046872">
    <property type="term" value="F:metal ion binding"/>
    <property type="evidence" value="ECO:0007669"/>
    <property type="project" value="UniProtKB-KW"/>
</dbReference>